<evidence type="ECO:0000313" key="2">
    <source>
        <dbReference type="Proteomes" id="UP000034794"/>
    </source>
</evidence>
<dbReference type="Proteomes" id="UP000034794">
    <property type="component" value="Unassembled WGS sequence"/>
</dbReference>
<dbReference type="AlphaFoldDB" id="A0A0G1SKB2"/>
<evidence type="ECO:0000313" key="1">
    <source>
        <dbReference type="EMBL" id="KKU33725.1"/>
    </source>
</evidence>
<sequence>MVRTVVYGVNYPTKTFVASDEYFGVASVLHETLTLFVH</sequence>
<name>A0A0G1SKB2_9BACT</name>
<gene>
    <name evidence="1" type="ORF">UX47_C0001G0008</name>
</gene>
<proteinExistence type="predicted"/>
<reference evidence="1 2" key="1">
    <citation type="journal article" date="2015" name="Nature">
        <title>rRNA introns, odd ribosomes, and small enigmatic genomes across a large radiation of phyla.</title>
        <authorList>
            <person name="Brown C.T."/>
            <person name="Hug L.A."/>
            <person name="Thomas B.C."/>
            <person name="Sharon I."/>
            <person name="Castelle C.J."/>
            <person name="Singh A."/>
            <person name="Wilkins M.J."/>
            <person name="Williams K.H."/>
            <person name="Banfield J.F."/>
        </authorList>
    </citation>
    <scope>NUCLEOTIDE SEQUENCE [LARGE SCALE GENOMIC DNA]</scope>
</reference>
<accession>A0A0G1SKB2</accession>
<dbReference type="EMBL" id="LCMI01000001">
    <property type="protein sequence ID" value="KKU33725.1"/>
    <property type="molecule type" value="Genomic_DNA"/>
</dbReference>
<protein>
    <submittedName>
        <fullName evidence="1">Uncharacterized protein</fullName>
    </submittedName>
</protein>
<comment type="caution">
    <text evidence="1">The sequence shown here is derived from an EMBL/GenBank/DDBJ whole genome shotgun (WGS) entry which is preliminary data.</text>
</comment>
<organism evidence="1 2">
    <name type="scientific">Candidatus Collierbacteria bacterium GW2011_GWA2_46_26</name>
    <dbReference type="NCBI Taxonomy" id="1618381"/>
    <lineage>
        <taxon>Bacteria</taxon>
        <taxon>Candidatus Collieribacteriota</taxon>
    </lineage>
</organism>